<dbReference type="STRING" id="90270.BI317_16650"/>
<dbReference type="RefSeq" id="WP_006450358.1">
    <property type="nucleotide sequence ID" value="NZ_CP018728.1"/>
</dbReference>
<dbReference type="AlphaFoldDB" id="A0A0G8KY69"/>
<dbReference type="EMBL" id="LR828253">
    <property type="protein sequence ID" value="CAD0322653.1"/>
    <property type="molecule type" value="Genomic_DNA"/>
</dbReference>
<protein>
    <submittedName>
        <fullName evidence="1">Uncharacterized protein</fullName>
    </submittedName>
</protein>
<evidence type="ECO:0000313" key="1">
    <source>
        <dbReference type="EMBL" id="CAD0322653.1"/>
    </source>
</evidence>
<proteinExistence type="predicted"/>
<reference evidence="1" key="1">
    <citation type="submission" date="2020-07" db="EMBL/GenBank/DDBJ databases">
        <authorList>
            <person name="Pothier F. J."/>
        </authorList>
    </citation>
    <scope>NUCLEOTIDE SEQUENCE</scope>
    <source>
        <strain evidence="1">CFBP 8129</strain>
    </source>
</reference>
<accession>A0A0G8KY69</accession>
<organism evidence="1">
    <name type="scientific">Xanthomonas hortorum pv. gardneri</name>
    <dbReference type="NCBI Taxonomy" id="2754056"/>
    <lineage>
        <taxon>Bacteria</taxon>
        <taxon>Pseudomonadati</taxon>
        <taxon>Pseudomonadota</taxon>
        <taxon>Gammaproteobacteria</taxon>
        <taxon>Lysobacterales</taxon>
        <taxon>Lysobacteraceae</taxon>
        <taxon>Xanthomonas</taxon>
    </lineage>
</organism>
<dbReference type="GeneID" id="55510966"/>
<gene>
    <name evidence="1" type="ORF">CFBP8129_17080</name>
</gene>
<name>A0A0G8KY69_9XANT</name>
<dbReference type="OrthoDB" id="2598917at2"/>
<dbReference type="EMBL" id="LR828253">
    <property type="protein sequence ID" value="CAD0322644.1"/>
    <property type="molecule type" value="Genomic_DNA"/>
</dbReference>
<sequence>MSKQLSRKAAAVVAADPPTPPSTHLVFGLNFNLHGTMVPVSTDDIANAKTNGIEFTLPAPVDLGTLDDFAAWFKTQFNIDLPSADQLPAPLDSIMSKLTTLDVAVDQFHIKVPGTASPDQSTLYTLAMSAVWPAGQGIPLIPGVLSIEGAVFGASNETPKSNS</sequence>